<name>A0ABP3AZR4_9LIST</name>
<organism evidence="1 2">
    <name type="scientific">Listeria floridensis FSL S10-1187</name>
    <dbReference type="NCBI Taxonomy" id="1265817"/>
    <lineage>
        <taxon>Bacteria</taxon>
        <taxon>Bacillati</taxon>
        <taxon>Bacillota</taxon>
        <taxon>Bacilli</taxon>
        <taxon>Bacillales</taxon>
        <taxon>Listeriaceae</taxon>
        <taxon>Listeria</taxon>
    </lineage>
</organism>
<accession>A0ABP3AZR4</accession>
<dbReference type="EMBL" id="AODF01000012">
    <property type="protein sequence ID" value="EUJ32288.1"/>
    <property type="molecule type" value="Genomic_DNA"/>
</dbReference>
<sequence>MNVAALLVFFTLILCINKDTISVLISWRSFPKSEESGFFSQNSHRIIDSLIPWSVTAWKRNFRIRLTIKKGGIFVHEKE</sequence>
<gene>
    <name evidence="1" type="ORF">MFLO_07067</name>
</gene>
<reference evidence="1 2" key="1">
    <citation type="journal article" date="2014" name="Int. J. Syst. Evol. Microbiol.">
        <title>Listeria floridensis sp. nov., Listeria aquatica sp. nov., Listeria cornellensis sp. nov., Listeria riparia sp. nov. and Listeria grandensis sp. nov., from agricultural and natural environments.</title>
        <authorList>
            <person name="den Bakker H.C."/>
            <person name="Warchocki S."/>
            <person name="Wright E.M."/>
            <person name="Allred A.F."/>
            <person name="Ahlstrom C."/>
            <person name="Manuel C.S."/>
            <person name="Stasiewicz M.J."/>
            <person name="Burrell A."/>
            <person name="Roof S."/>
            <person name="Strawn L."/>
            <person name="Fortes E.D."/>
            <person name="Nightingale K.K."/>
            <person name="Kephart D."/>
            <person name="Wiedmann M."/>
        </authorList>
    </citation>
    <scope>NUCLEOTIDE SEQUENCE [LARGE SCALE GENOMIC DNA]</scope>
    <source>
        <strain evidence="1 2">FSL S10-1187</strain>
    </source>
</reference>
<dbReference type="RefSeq" id="WP_036097096.1">
    <property type="nucleotide sequence ID" value="NZ_AODF01000012.1"/>
</dbReference>
<dbReference type="Proteomes" id="UP000019249">
    <property type="component" value="Unassembled WGS sequence"/>
</dbReference>
<proteinExistence type="predicted"/>
<protein>
    <recommendedName>
        <fullName evidence="3">Secreted protein</fullName>
    </recommendedName>
</protein>
<evidence type="ECO:0008006" key="3">
    <source>
        <dbReference type="Google" id="ProtNLM"/>
    </source>
</evidence>
<keyword evidence="2" id="KW-1185">Reference proteome</keyword>
<evidence type="ECO:0000313" key="1">
    <source>
        <dbReference type="EMBL" id="EUJ32288.1"/>
    </source>
</evidence>
<comment type="caution">
    <text evidence="1">The sequence shown here is derived from an EMBL/GenBank/DDBJ whole genome shotgun (WGS) entry which is preliminary data.</text>
</comment>
<evidence type="ECO:0000313" key="2">
    <source>
        <dbReference type="Proteomes" id="UP000019249"/>
    </source>
</evidence>